<dbReference type="SMART" id="SM00421">
    <property type="entry name" value="HTH_LUXR"/>
    <property type="match status" value="1"/>
</dbReference>
<dbReference type="InterPro" id="IPR016032">
    <property type="entry name" value="Sig_transdc_resp-reg_C-effctor"/>
</dbReference>
<name>A0A6L7GRT4_9ACTN</name>
<evidence type="ECO:0000259" key="3">
    <source>
        <dbReference type="SMART" id="SM00421"/>
    </source>
</evidence>
<dbReference type="Gene3D" id="1.10.10.10">
    <property type="entry name" value="Winged helix-like DNA-binding domain superfamily/Winged helix DNA-binding domain"/>
    <property type="match status" value="1"/>
</dbReference>
<protein>
    <submittedName>
        <fullName evidence="4">LuxR family transcriptional regulator</fullName>
    </submittedName>
</protein>
<dbReference type="EMBL" id="WMBR01000003">
    <property type="protein sequence ID" value="MXP22283.1"/>
    <property type="molecule type" value="Genomic_DNA"/>
</dbReference>
<dbReference type="GO" id="GO:0006355">
    <property type="term" value="P:regulation of DNA-templated transcription"/>
    <property type="evidence" value="ECO:0007669"/>
    <property type="project" value="InterPro"/>
</dbReference>
<evidence type="ECO:0000313" key="4">
    <source>
        <dbReference type="EMBL" id="MXP22283.1"/>
    </source>
</evidence>
<organism evidence="4 5">
    <name type="scientific">Gordonia mangrovi</name>
    <dbReference type="NCBI Taxonomy" id="2665643"/>
    <lineage>
        <taxon>Bacteria</taxon>
        <taxon>Bacillati</taxon>
        <taxon>Actinomycetota</taxon>
        <taxon>Actinomycetes</taxon>
        <taxon>Mycobacteriales</taxon>
        <taxon>Gordoniaceae</taxon>
        <taxon>Gordonia</taxon>
    </lineage>
</organism>
<dbReference type="InterPro" id="IPR036388">
    <property type="entry name" value="WH-like_DNA-bd_sf"/>
</dbReference>
<proteinExistence type="predicted"/>
<comment type="caution">
    <text evidence="4">The sequence shown here is derived from an EMBL/GenBank/DDBJ whole genome shotgun (WGS) entry which is preliminary data.</text>
</comment>
<dbReference type="Proteomes" id="UP000475545">
    <property type="component" value="Unassembled WGS sequence"/>
</dbReference>
<dbReference type="RefSeq" id="WP_160902451.1">
    <property type="nucleotide sequence ID" value="NZ_CP102850.1"/>
</dbReference>
<dbReference type="AlphaFoldDB" id="A0A6L7GRT4"/>
<keyword evidence="1" id="KW-0175">Coiled coil</keyword>
<dbReference type="InterPro" id="IPR000792">
    <property type="entry name" value="Tscrpt_reg_LuxR_C"/>
</dbReference>
<sequence>MLGIADHVAPRHAAVRPATHRTPRVADRIGAAREARREAEAQRRRQEALARLAQRRMPLPGAAEAKGSDDLHRRSRADAGMTLVTDTPAMRGPAKCACGAGGPELESPVLTVREIEVLRTWLVLETKPAVAQELYISLGTVNTHLTRIRAKYADVGRPAPTKAALVARAVQDGLITLDEL</sequence>
<dbReference type="SUPFAM" id="SSF46894">
    <property type="entry name" value="C-terminal effector domain of the bipartite response regulators"/>
    <property type="match status" value="1"/>
</dbReference>
<keyword evidence="5" id="KW-1185">Reference proteome</keyword>
<evidence type="ECO:0000313" key="5">
    <source>
        <dbReference type="Proteomes" id="UP000475545"/>
    </source>
</evidence>
<gene>
    <name evidence="4" type="ORF">GIY30_13120</name>
</gene>
<reference evidence="4 5" key="1">
    <citation type="submission" date="2019-11" db="EMBL/GenBank/DDBJ databases">
        <title>Gordonia sp. nov., a novel actinobacterium isolated from mangrove soil in Hainan.</title>
        <authorList>
            <person name="Huang X."/>
            <person name="Xie Y."/>
            <person name="Chu X."/>
            <person name="Xiao K."/>
        </authorList>
    </citation>
    <scope>NUCLEOTIDE SEQUENCE [LARGE SCALE GENOMIC DNA]</scope>
    <source>
        <strain evidence="4 5">HNM0687</strain>
    </source>
</reference>
<dbReference type="Pfam" id="PF00196">
    <property type="entry name" value="GerE"/>
    <property type="match status" value="1"/>
</dbReference>
<feature type="region of interest" description="Disordered" evidence="2">
    <location>
        <begin position="1"/>
        <end position="23"/>
    </location>
</feature>
<evidence type="ECO:0000256" key="1">
    <source>
        <dbReference type="SAM" id="Coils"/>
    </source>
</evidence>
<feature type="coiled-coil region" evidence="1">
    <location>
        <begin position="29"/>
        <end position="56"/>
    </location>
</feature>
<feature type="domain" description="HTH luxR-type" evidence="3">
    <location>
        <begin position="107"/>
        <end position="169"/>
    </location>
</feature>
<evidence type="ECO:0000256" key="2">
    <source>
        <dbReference type="SAM" id="MobiDB-lite"/>
    </source>
</evidence>
<dbReference type="GO" id="GO:0003677">
    <property type="term" value="F:DNA binding"/>
    <property type="evidence" value="ECO:0007669"/>
    <property type="project" value="InterPro"/>
</dbReference>
<accession>A0A6L7GRT4</accession>